<reference evidence="2 3" key="1">
    <citation type="submission" date="2011-05" db="EMBL/GenBank/DDBJ databases">
        <title>Whole genome shotgun sequence of Gordonia alkanivorans NBRC 16433.</title>
        <authorList>
            <person name="Hosoyama A."/>
            <person name="Nakamura S."/>
            <person name="Takarada H."/>
            <person name="Tsuchikane K."/>
            <person name="Yamazaki S."/>
            <person name="Fujita N."/>
        </authorList>
    </citation>
    <scope>NUCLEOTIDE SEQUENCE [LARGE SCALE GENOMIC DNA]</scope>
    <source>
        <strain evidence="2 3">NBRC 16433</strain>
    </source>
</reference>
<protein>
    <submittedName>
        <fullName evidence="2">Uncharacterized protein</fullName>
    </submittedName>
</protein>
<evidence type="ECO:0000313" key="3">
    <source>
        <dbReference type="Proteomes" id="UP000003558"/>
    </source>
</evidence>
<dbReference type="STRING" id="1027371.GOALK_072_01580"/>
<accession>F9VXL6</accession>
<organism evidence="2 3">
    <name type="scientific">Gordonia alkanivorans NBRC 16433</name>
    <dbReference type="NCBI Taxonomy" id="1027371"/>
    <lineage>
        <taxon>Bacteria</taxon>
        <taxon>Bacillati</taxon>
        <taxon>Actinomycetota</taxon>
        <taxon>Actinomycetes</taxon>
        <taxon>Mycobacteriales</taxon>
        <taxon>Gordoniaceae</taxon>
        <taxon>Gordonia</taxon>
    </lineage>
</organism>
<evidence type="ECO:0000256" key="1">
    <source>
        <dbReference type="SAM" id="MobiDB-lite"/>
    </source>
</evidence>
<evidence type="ECO:0000313" key="2">
    <source>
        <dbReference type="EMBL" id="GAA13355.1"/>
    </source>
</evidence>
<sequence length="56" mass="5542">MRPGAGGDFVVGTAGADTLGCGSTSPRTATGADAGESFDAELILRLAPTTIFLAKE</sequence>
<dbReference type="AlphaFoldDB" id="F9VXL6"/>
<dbReference type="Proteomes" id="UP000003558">
    <property type="component" value="Unassembled WGS sequence"/>
</dbReference>
<comment type="caution">
    <text evidence="2">The sequence shown here is derived from an EMBL/GenBank/DDBJ whole genome shotgun (WGS) entry which is preliminary data.</text>
</comment>
<gene>
    <name evidence="2" type="ORF">GOALK_072_01580</name>
</gene>
<name>F9VXL6_9ACTN</name>
<proteinExistence type="predicted"/>
<feature type="region of interest" description="Disordered" evidence="1">
    <location>
        <begin position="13"/>
        <end position="34"/>
    </location>
</feature>
<dbReference type="EMBL" id="BACI01000072">
    <property type="protein sequence ID" value="GAA13355.1"/>
    <property type="molecule type" value="Genomic_DNA"/>
</dbReference>